<dbReference type="InterPro" id="IPR010364">
    <property type="entry name" value="Uncharacterised_IM_CreD"/>
</dbReference>
<comment type="caution">
    <text evidence="4">The sequence shown here is derived from an EMBL/GenBank/DDBJ whole genome shotgun (WGS) entry which is preliminary data.</text>
</comment>
<feature type="compositionally biased region" description="Pro residues" evidence="1">
    <location>
        <begin position="9"/>
        <end position="20"/>
    </location>
</feature>
<organism evidence="4 5">
    <name type="scientific">Plastoroseomonas hellenica</name>
    <dbReference type="NCBI Taxonomy" id="2687306"/>
    <lineage>
        <taxon>Bacteria</taxon>
        <taxon>Pseudomonadati</taxon>
        <taxon>Pseudomonadota</taxon>
        <taxon>Alphaproteobacteria</taxon>
        <taxon>Acetobacterales</taxon>
        <taxon>Acetobacteraceae</taxon>
        <taxon>Plastoroseomonas</taxon>
    </lineage>
</organism>
<accession>A0ABS5F155</accession>
<reference evidence="5" key="1">
    <citation type="journal article" date="2021" name="Syst. Appl. Microbiol.">
        <title>Roseomonas hellenica sp. nov., isolated from roots of wild-growing Alkanna tinctoria.</title>
        <authorList>
            <person name="Rat A."/>
            <person name="Naranjo H.D."/>
            <person name="Lebbe L."/>
            <person name="Cnockaert M."/>
            <person name="Krigas N."/>
            <person name="Grigoriadou K."/>
            <person name="Maloupa E."/>
            <person name="Willems A."/>
        </authorList>
    </citation>
    <scope>NUCLEOTIDE SEQUENCE [LARGE SCALE GENOMIC DNA]</scope>
    <source>
        <strain evidence="5">LMG 31523</strain>
    </source>
</reference>
<feature type="transmembrane region" description="Helical" evidence="2">
    <location>
        <begin position="320"/>
        <end position="341"/>
    </location>
</feature>
<feature type="transmembrane region" description="Helical" evidence="2">
    <location>
        <begin position="424"/>
        <end position="443"/>
    </location>
</feature>
<dbReference type="PROSITE" id="PS50850">
    <property type="entry name" value="MFS"/>
    <property type="match status" value="1"/>
</dbReference>
<feature type="transmembrane region" description="Helical" evidence="2">
    <location>
        <begin position="399"/>
        <end position="418"/>
    </location>
</feature>
<dbReference type="RefSeq" id="WP_211853536.1">
    <property type="nucleotide sequence ID" value="NZ_JAAGBB010000018.1"/>
</dbReference>
<keyword evidence="2" id="KW-0812">Transmembrane</keyword>
<feature type="transmembrane region" description="Helical" evidence="2">
    <location>
        <begin position="24"/>
        <end position="47"/>
    </location>
</feature>
<dbReference type="NCBIfam" id="NF008712">
    <property type="entry name" value="PRK11715.1-1"/>
    <property type="match status" value="1"/>
</dbReference>
<keyword evidence="2" id="KW-0472">Membrane</keyword>
<evidence type="ECO:0000256" key="2">
    <source>
        <dbReference type="SAM" id="Phobius"/>
    </source>
</evidence>
<name>A0ABS5F155_9PROT</name>
<evidence type="ECO:0000259" key="3">
    <source>
        <dbReference type="PROSITE" id="PS50850"/>
    </source>
</evidence>
<evidence type="ECO:0000313" key="5">
    <source>
        <dbReference type="Proteomes" id="UP001196870"/>
    </source>
</evidence>
<dbReference type="Proteomes" id="UP001196870">
    <property type="component" value="Unassembled WGS sequence"/>
</dbReference>
<keyword evidence="5" id="KW-1185">Reference proteome</keyword>
<gene>
    <name evidence="4" type="ORF">GXW71_16020</name>
</gene>
<dbReference type="EMBL" id="JAAGBB010000018">
    <property type="protein sequence ID" value="MBR0665865.1"/>
    <property type="molecule type" value="Genomic_DNA"/>
</dbReference>
<dbReference type="InterPro" id="IPR020846">
    <property type="entry name" value="MFS_dom"/>
</dbReference>
<dbReference type="PANTHER" id="PTHR30092:SF0">
    <property type="entry name" value="INNER MEMBRANE PROTEIN CRED"/>
    <property type="match status" value="1"/>
</dbReference>
<dbReference type="Pfam" id="PF06123">
    <property type="entry name" value="CreD"/>
    <property type="match status" value="1"/>
</dbReference>
<sequence>MSATEPPSGVIPPMPAPPTRPRSLAASLGIPTIKLGMLAGLLLALLLPQYFIADLIAEREGRQEEVRREIGASWGQPQTVLGPLLVLPYRVPSSRAPSGWDRAAIAIPPAELSTQAAVMPERRRRGLFETVVYTARIDLAARFAIEAVLPDGAEALWGDAYLLTGSSDQRPVAAAPNLRWGGRVLTPAEGGQERCGGLETLRWPLRLEGPPEPGQAIAVSGEMELRGTSSLGFLPFAARARFTAAGAWDSPSYIGGNLPSRTTLDDAGFRAEWSGGVARRAFPTAAAGGCGPSIAEVPSMGVALLEAVPTYRMVNRAAKYALMFLVLAFLTYLLFELVAGLRIHLVQYGLLGFSVVLFPLLLLAIAEPAGFAAAYAISTAMVMAQASLYTASVTHDRRLALIFAGVLATLFGFLYVVLSLESLALLTGAVALFAALSVVMLVTRRIRWGA</sequence>
<protein>
    <submittedName>
        <fullName evidence="4">Cell envelope integrity protein CreD</fullName>
    </submittedName>
</protein>
<evidence type="ECO:0000256" key="1">
    <source>
        <dbReference type="SAM" id="MobiDB-lite"/>
    </source>
</evidence>
<keyword evidence="2" id="KW-1133">Transmembrane helix</keyword>
<dbReference type="PIRSF" id="PIRSF004548">
    <property type="entry name" value="CreD"/>
    <property type="match status" value="1"/>
</dbReference>
<feature type="domain" description="Major facilitator superfamily (MFS) profile" evidence="3">
    <location>
        <begin position="328"/>
        <end position="450"/>
    </location>
</feature>
<proteinExistence type="predicted"/>
<dbReference type="PANTHER" id="PTHR30092">
    <property type="entry name" value="INNER MEMBRANE PROTEIN CRED"/>
    <property type="match status" value="1"/>
</dbReference>
<evidence type="ECO:0000313" key="4">
    <source>
        <dbReference type="EMBL" id="MBR0665865.1"/>
    </source>
</evidence>
<feature type="region of interest" description="Disordered" evidence="1">
    <location>
        <begin position="1"/>
        <end position="22"/>
    </location>
</feature>